<comment type="subunit">
    <text evidence="4 6">The basal body constitutes a major portion of the flagellar organelle and consists of five rings (E,L,P,S, and M) mounted on a central rod. The rod consists of about 26 subunits of FlgG in the distal portion, and FlgB, FlgC and FlgF are thought to build up the proximal portion of the rod with about 6 subunits each.</text>
</comment>
<keyword evidence="3 6" id="KW-0975">Bacterial flagellum</keyword>
<dbReference type="Pfam" id="PF22692">
    <property type="entry name" value="LlgE_F_G_D1"/>
    <property type="match status" value="1"/>
</dbReference>
<protein>
    <recommendedName>
        <fullName evidence="5 6">Flagellar basal-body rod protein FlgF</fullName>
    </recommendedName>
</protein>
<sequence length="248" mass="26426">MDYGVYLSAGAAWQTMLAQQTHASNLANAETTGFRSDFNWTGERAFNLAGVEGRIPGTRTGAEMQLKGSRLVPGDNQWSGRELDAAIVGEGWFVVQSPTGDEAFTRGGNFVVNGFGELVTTAGLPVLGEDGVMVLPVFSGLQIASDGMITVVVEGGDLVEVGRLRRVNPPQGTLQKGTDGLFRYTGPGAVPDDPDVAVLGGALEQSNVNAIEEISDYLQLSREFELQIKAIRTFDQMAARGNELLRSS</sequence>
<dbReference type="PANTHER" id="PTHR30435">
    <property type="entry name" value="FLAGELLAR PROTEIN"/>
    <property type="match status" value="1"/>
</dbReference>
<gene>
    <name evidence="9" type="ORF">GCM10023116_41870</name>
</gene>
<organism evidence="9 10">
    <name type="scientific">Kistimonas scapharcae</name>
    <dbReference type="NCBI Taxonomy" id="1036133"/>
    <lineage>
        <taxon>Bacteria</taxon>
        <taxon>Pseudomonadati</taxon>
        <taxon>Pseudomonadota</taxon>
        <taxon>Gammaproteobacteria</taxon>
        <taxon>Oceanospirillales</taxon>
        <taxon>Endozoicomonadaceae</taxon>
        <taxon>Kistimonas</taxon>
    </lineage>
</organism>
<evidence type="ECO:0000313" key="10">
    <source>
        <dbReference type="Proteomes" id="UP001500604"/>
    </source>
</evidence>
<dbReference type="Proteomes" id="UP001500604">
    <property type="component" value="Unassembled WGS sequence"/>
</dbReference>
<feature type="domain" description="Flagellar basal-body/hook protein C-terminal" evidence="7">
    <location>
        <begin position="201"/>
        <end position="244"/>
    </location>
</feature>
<feature type="domain" description="Flagellar hook protein FlgE/F/G-like D1" evidence="8">
    <location>
        <begin position="86"/>
        <end position="151"/>
    </location>
</feature>
<dbReference type="NCBIfam" id="TIGR03506">
    <property type="entry name" value="FlgEFG_subfam"/>
    <property type="match status" value="1"/>
</dbReference>
<dbReference type="PANTHER" id="PTHR30435:SF18">
    <property type="entry name" value="FLAGELLAR BASAL-BODY ROD PROTEIN FLGF"/>
    <property type="match status" value="1"/>
</dbReference>
<keyword evidence="9" id="KW-0966">Cell projection</keyword>
<reference evidence="10" key="1">
    <citation type="journal article" date="2019" name="Int. J. Syst. Evol. Microbiol.">
        <title>The Global Catalogue of Microorganisms (GCM) 10K type strain sequencing project: providing services to taxonomists for standard genome sequencing and annotation.</title>
        <authorList>
            <consortium name="The Broad Institute Genomics Platform"/>
            <consortium name="The Broad Institute Genome Sequencing Center for Infectious Disease"/>
            <person name="Wu L."/>
            <person name="Ma J."/>
        </authorList>
    </citation>
    <scope>NUCLEOTIDE SEQUENCE [LARGE SCALE GENOMIC DNA]</scope>
    <source>
        <strain evidence="10">JCM 17805</strain>
    </source>
</reference>
<keyword evidence="9" id="KW-0282">Flagellum</keyword>
<evidence type="ECO:0000259" key="7">
    <source>
        <dbReference type="Pfam" id="PF06429"/>
    </source>
</evidence>
<proteinExistence type="inferred from homology"/>
<evidence type="ECO:0000256" key="6">
    <source>
        <dbReference type="RuleBase" id="RU362116"/>
    </source>
</evidence>
<accession>A0ABP8V6M6</accession>
<keyword evidence="9" id="KW-0969">Cilium</keyword>
<evidence type="ECO:0000256" key="2">
    <source>
        <dbReference type="ARBA" id="ARBA00009677"/>
    </source>
</evidence>
<name>A0ABP8V6M6_9GAMM</name>
<comment type="similarity">
    <text evidence="2 6">Belongs to the flagella basal body rod proteins family.</text>
</comment>
<dbReference type="SUPFAM" id="SSF117143">
    <property type="entry name" value="Flagellar hook protein flgE"/>
    <property type="match status" value="1"/>
</dbReference>
<dbReference type="InterPro" id="IPR053967">
    <property type="entry name" value="LlgE_F_G-like_D1"/>
</dbReference>
<evidence type="ECO:0000313" key="9">
    <source>
        <dbReference type="EMBL" id="GAA4651903.1"/>
    </source>
</evidence>
<evidence type="ECO:0000259" key="8">
    <source>
        <dbReference type="Pfam" id="PF22692"/>
    </source>
</evidence>
<evidence type="ECO:0000256" key="1">
    <source>
        <dbReference type="ARBA" id="ARBA00004117"/>
    </source>
</evidence>
<dbReference type="InterPro" id="IPR010930">
    <property type="entry name" value="Flg_bb/hook_C_dom"/>
</dbReference>
<keyword evidence="10" id="KW-1185">Reference proteome</keyword>
<comment type="subcellular location">
    <subcellularLocation>
        <location evidence="1 6">Bacterial flagellum basal body</location>
    </subcellularLocation>
</comment>
<dbReference type="InterPro" id="IPR037925">
    <property type="entry name" value="FlgE/F/G-like"/>
</dbReference>
<dbReference type="Pfam" id="PF06429">
    <property type="entry name" value="Flg_bbr_C"/>
    <property type="match status" value="1"/>
</dbReference>
<evidence type="ECO:0000256" key="3">
    <source>
        <dbReference type="ARBA" id="ARBA00023143"/>
    </source>
</evidence>
<evidence type="ECO:0000256" key="4">
    <source>
        <dbReference type="ARBA" id="ARBA00038560"/>
    </source>
</evidence>
<dbReference type="RefSeq" id="WP_345198372.1">
    <property type="nucleotide sequence ID" value="NZ_BAABFL010000465.1"/>
</dbReference>
<dbReference type="EMBL" id="BAABFL010000465">
    <property type="protein sequence ID" value="GAA4651903.1"/>
    <property type="molecule type" value="Genomic_DNA"/>
</dbReference>
<dbReference type="InterPro" id="IPR020013">
    <property type="entry name" value="Flagellar_FlgE/F/G"/>
</dbReference>
<dbReference type="NCBIfam" id="NF009280">
    <property type="entry name" value="PRK12640.1"/>
    <property type="match status" value="1"/>
</dbReference>
<comment type="caution">
    <text evidence="9">The sequence shown here is derived from an EMBL/GenBank/DDBJ whole genome shotgun (WGS) entry which is preliminary data.</text>
</comment>
<evidence type="ECO:0000256" key="5">
    <source>
        <dbReference type="ARBA" id="ARBA00040228"/>
    </source>
</evidence>